<accession>A0AAD4HM51</accession>
<keyword evidence="1" id="KW-0472">Membrane</keyword>
<name>A0AAD4HM51_9AGAM</name>
<gene>
    <name evidence="2" type="ORF">F5891DRAFT_1221208</name>
</gene>
<dbReference type="GeneID" id="64663721"/>
<evidence type="ECO:0000313" key="2">
    <source>
        <dbReference type="EMBL" id="KAG1901693.1"/>
    </source>
</evidence>
<dbReference type="AlphaFoldDB" id="A0AAD4HM51"/>
<keyword evidence="1" id="KW-1133">Transmembrane helix</keyword>
<evidence type="ECO:0000256" key="1">
    <source>
        <dbReference type="SAM" id="Phobius"/>
    </source>
</evidence>
<evidence type="ECO:0000313" key="3">
    <source>
        <dbReference type="Proteomes" id="UP001195769"/>
    </source>
</evidence>
<feature type="transmembrane region" description="Helical" evidence="1">
    <location>
        <begin position="235"/>
        <end position="258"/>
    </location>
</feature>
<proteinExistence type="predicted"/>
<keyword evidence="1" id="KW-0812">Transmembrane</keyword>
<organism evidence="2 3">
    <name type="scientific">Suillus fuscotomentosus</name>
    <dbReference type="NCBI Taxonomy" id="1912939"/>
    <lineage>
        <taxon>Eukaryota</taxon>
        <taxon>Fungi</taxon>
        <taxon>Dikarya</taxon>
        <taxon>Basidiomycota</taxon>
        <taxon>Agaricomycotina</taxon>
        <taxon>Agaricomycetes</taxon>
        <taxon>Agaricomycetidae</taxon>
        <taxon>Boletales</taxon>
        <taxon>Suillineae</taxon>
        <taxon>Suillaceae</taxon>
        <taxon>Suillus</taxon>
    </lineage>
</organism>
<keyword evidence="3" id="KW-1185">Reference proteome</keyword>
<dbReference type="RefSeq" id="XP_041227268.1">
    <property type="nucleotide sequence ID" value="XM_041369423.1"/>
</dbReference>
<reference evidence="2" key="1">
    <citation type="journal article" date="2020" name="New Phytol.">
        <title>Comparative genomics reveals dynamic genome evolution in host specialist ectomycorrhizal fungi.</title>
        <authorList>
            <person name="Lofgren L.A."/>
            <person name="Nguyen N.H."/>
            <person name="Vilgalys R."/>
            <person name="Ruytinx J."/>
            <person name="Liao H.L."/>
            <person name="Branco S."/>
            <person name="Kuo A."/>
            <person name="LaButti K."/>
            <person name="Lipzen A."/>
            <person name="Andreopoulos W."/>
            <person name="Pangilinan J."/>
            <person name="Riley R."/>
            <person name="Hundley H."/>
            <person name="Na H."/>
            <person name="Barry K."/>
            <person name="Grigoriev I.V."/>
            <person name="Stajich J.E."/>
            <person name="Kennedy P.G."/>
        </authorList>
    </citation>
    <scope>NUCLEOTIDE SEQUENCE</scope>
    <source>
        <strain evidence="2">FC203</strain>
    </source>
</reference>
<sequence>MSAPPISLNLSNDIPSSSSRLMPCTRTHSVQQCPSCHSCRHDSSGISDLYDIADGIRSMSINDTDELEANLVMDLARARRDVFRAEKVLADCVVREREIMANLSKHQSDVSKKKLDKADIGLGLQEQSNRRVSSDPVVSSVTTLASGAVRSVSSVATLGGCGKLSKITISVKKFLVCRCSMSITPPPSLPSPTSAPTPADHAGDLGADIDSLIAESEQMDLEAEARRHGFSAEELFGSVFLLGLLTIVNITLLVLLAAMGTMNIESAPASLA</sequence>
<comment type="caution">
    <text evidence="2">The sequence shown here is derived from an EMBL/GenBank/DDBJ whole genome shotgun (WGS) entry which is preliminary data.</text>
</comment>
<protein>
    <submittedName>
        <fullName evidence="2">Uncharacterized protein</fullName>
    </submittedName>
</protein>
<dbReference type="EMBL" id="JABBWK010000020">
    <property type="protein sequence ID" value="KAG1901693.1"/>
    <property type="molecule type" value="Genomic_DNA"/>
</dbReference>
<dbReference type="Proteomes" id="UP001195769">
    <property type="component" value="Unassembled WGS sequence"/>
</dbReference>